<evidence type="ECO:0000256" key="6">
    <source>
        <dbReference type="ARBA" id="ARBA00023098"/>
    </source>
</evidence>
<dbReference type="EMBL" id="AZBU02000005">
    <property type="protein sequence ID" value="TKR76934.1"/>
    <property type="molecule type" value="Genomic_DNA"/>
</dbReference>
<keyword evidence="7" id="KW-0325">Glycoprotein</keyword>
<comment type="caution">
    <text evidence="12">The sequence shown here is derived from an EMBL/GenBank/DDBJ whole genome shotgun (WGS) entry which is preliminary data.</text>
</comment>
<protein>
    <recommendedName>
        <fullName evidence="11">Partial AB-hydrolase lipase domain-containing protein</fullName>
    </recommendedName>
</protein>
<evidence type="ECO:0000256" key="9">
    <source>
        <dbReference type="PIRSR" id="PIRSR000862-1"/>
    </source>
</evidence>
<name>A0A4U5N3S7_STECR</name>
<keyword evidence="4" id="KW-0378">Hydrolase</keyword>
<evidence type="ECO:0000313" key="13">
    <source>
        <dbReference type="Proteomes" id="UP000298663"/>
    </source>
</evidence>
<dbReference type="PANTHER" id="PTHR11005">
    <property type="entry name" value="LYSOSOMAL ACID LIPASE-RELATED"/>
    <property type="match status" value="1"/>
</dbReference>
<feature type="domain" description="Partial AB-hydrolase lipase" evidence="11">
    <location>
        <begin position="40"/>
        <end position="103"/>
    </location>
</feature>
<evidence type="ECO:0000313" key="12">
    <source>
        <dbReference type="EMBL" id="TKR76934.1"/>
    </source>
</evidence>
<evidence type="ECO:0000256" key="3">
    <source>
        <dbReference type="ARBA" id="ARBA00022729"/>
    </source>
</evidence>
<comment type="similarity">
    <text evidence="2">Belongs to the AB hydrolase superfamily. Lipase family.</text>
</comment>
<evidence type="ECO:0000256" key="2">
    <source>
        <dbReference type="ARBA" id="ARBA00010701"/>
    </source>
</evidence>
<dbReference type="Proteomes" id="UP000298663">
    <property type="component" value="Unassembled WGS sequence"/>
</dbReference>
<evidence type="ECO:0000256" key="1">
    <source>
        <dbReference type="ARBA" id="ARBA00004227"/>
    </source>
</evidence>
<keyword evidence="13" id="KW-1185">Reference proteome</keyword>
<evidence type="ECO:0000256" key="8">
    <source>
        <dbReference type="ARBA" id="ARBA00023228"/>
    </source>
</evidence>
<evidence type="ECO:0000259" key="11">
    <source>
        <dbReference type="Pfam" id="PF04083"/>
    </source>
</evidence>
<dbReference type="PIRSF" id="PIRSF000862">
    <property type="entry name" value="Steryl_ester_lip"/>
    <property type="match status" value="1"/>
</dbReference>
<keyword evidence="3 10" id="KW-0732">Signal</keyword>
<dbReference type="OrthoDB" id="9974421at2759"/>
<evidence type="ECO:0000256" key="10">
    <source>
        <dbReference type="SAM" id="SignalP"/>
    </source>
</evidence>
<feature type="active site" description="Nucleophile" evidence="9">
    <location>
        <position position="178"/>
    </location>
</feature>
<feature type="chain" id="PRO_5020534498" description="Partial AB-hydrolase lipase domain-containing protein" evidence="10">
    <location>
        <begin position="21"/>
        <end position="455"/>
    </location>
</feature>
<dbReference type="STRING" id="34508.A0A4U5N3S7"/>
<keyword evidence="8" id="KW-0458">Lysosome</keyword>
<keyword evidence="6" id="KW-0443">Lipid metabolism</keyword>
<comment type="subcellular location">
    <subcellularLocation>
        <location evidence="1">Lysosome lumen</location>
    </subcellularLocation>
</comment>
<dbReference type="FunFam" id="3.40.50.1820:FF:000021">
    <property type="entry name" value="Lipase"/>
    <property type="match status" value="1"/>
</dbReference>
<dbReference type="InterPro" id="IPR006693">
    <property type="entry name" value="AB_hydrolase_lipase"/>
</dbReference>
<accession>A0A4U5N3S7</accession>
<reference evidence="12 13" key="2">
    <citation type="journal article" date="2019" name="G3 (Bethesda)">
        <title>Hybrid Assembly of the Genome of the Entomopathogenic Nematode Steinernema carpocapsae Identifies the X-Chromosome.</title>
        <authorList>
            <person name="Serra L."/>
            <person name="Macchietto M."/>
            <person name="Macias-Munoz A."/>
            <person name="McGill C.J."/>
            <person name="Rodriguez I.M."/>
            <person name="Rodriguez B."/>
            <person name="Murad R."/>
            <person name="Mortazavi A."/>
        </authorList>
    </citation>
    <scope>NUCLEOTIDE SEQUENCE [LARGE SCALE GENOMIC DNA]</scope>
    <source>
        <strain evidence="12 13">ALL</strain>
    </source>
</reference>
<dbReference type="Gene3D" id="3.40.50.1820">
    <property type="entry name" value="alpha/beta hydrolase"/>
    <property type="match status" value="1"/>
</dbReference>
<gene>
    <name evidence="12" type="ORF">L596_017997</name>
</gene>
<dbReference type="GO" id="GO:0016788">
    <property type="term" value="F:hydrolase activity, acting on ester bonds"/>
    <property type="evidence" value="ECO:0007669"/>
    <property type="project" value="InterPro"/>
</dbReference>
<dbReference type="InterPro" id="IPR025483">
    <property type="entry name" value="Lipase_euk"/>
</dbReference>
<dbReference type="InterPro" id="IPR029058">
    <property type="entry name" value="AB_hydrolase_fold"/>
</dbReference>
<organism evidence="12 13">
    <name type="scientific">Steinernema carpocapsae</name>
    <name type="common">Entomopathogenic nematode</name>
    <dbReference type="NCBI Taxonomy" id="34508"/>
    <lineage>
        <taxon>Eukaryota</taxon>
        <taxon>Metazoa</taxon>
        <taxon>Ecdysozoa</taxon>
        <taxon>Nematoda</taxon>
        <taxon>Chromadorea</taxon>
        <taxon>Rhabditida</taxon>
        <taxon>Tylenchina</taxon>
        <taxon>Panagrolaimomorpha</taxon>
        <taxon>Strongyloidoidea</taxon>
        <taxon>Steinernematidae</taxon>
        <taxon>Steinernema</taxon>
    </lineage>
</organism>
<dbReference type="SUPFAM" id="SSF53474">
    <property type="entry name" value="alpha/beta-Hydrolases"/>
    <property type="match status" value="1"/>
</dbReference>
<dbReference type="GO" id="GO:0016042">
    <property type="term" value="P:lipid catabolic process"/>
    <property type="evidence" value="ECO:0007669"/>
    <property type="project" value="UniProtKB-KW"/>
</dbReference>
<dbReference type="Pfam" id="PF04083">
    <property type="entry name" value="Abhydro_lipase"/>
    <property type="match status" value="1"/>
</dbReference>
<dbReference type="AlphaFoldDB" id="A0A4U5N3S7"/>
<keyword evidence="5" id="KW-0442">Lipid degradation</keyword>
<feature type="active site" description="Charge relay system" evidence="9">
    <location>
        <position position="382"/>
    </location>
</feature>
<sequence>MWLNVTGTLVLALFLAAVEGRWRNKVKGLKGLPEESMTAPEIISFYEYPVEIITVPTVDGYLLQLHRIPFGKNEPKAKRLSKKPVVFFQHGLLASSADWVTNLPNQSAAFLFADAGFDVWMGNVRGNCYSTGHRNYTTKDKEYWNFTWDEIAKYDLDAMINAVLNITEQKDLYYVGHSQGTVTMFAKLASDPLFAQKIRKFFALAPVGSVGHIKGLLHYVGNYLVPELQELFKLFGQYQFMPSTFTEKVFARMICGFRFENPLCENVLFQIGGPESSQFNETRLMVYMSHTPAGTSTKNVVHWGQMVKSGKMQFYDFGNAKENEVHYGQSVPPVYNLTAVNAKMYLFWSEADWLADAIDETLLAQLNPEFVKRNNQMKNYNHFDFIWGLRAADEIYKPILKVIQDHEKLRKAYKPTRKTEVNQRWEEEPLQSEYLSKSRELFAMKLKRQPQFWFT</sequence>
<proteinExistence type="inferred from homology"/>
<reference evidence="12 13" key="1">
    <citation type="journal article" date="2015" name="Genome Biol.">
        <title>Comparative genomics of Steinernema reveals deeply conserved gene regulatory networks.</title>
        <authorList>
            <person name="Dillman A.R."/>
            <person name="Macchietto M."/>
            <person name="Porter C.F."/>
            <person name="Rogers A."/>
            <person name="Williams B."/>
            <person name="Antoshechkin I."/>
            <person name="Lee M.M."/>
            <person name="Goodwin Z."/>
            <person name="Lu X."/>
            <person name="Lewis E.E."/>
            <person name="Goodrich-Blair H."/>
            <person name="Stock S.P."/>
            <person name="Adams B.J."/>
            <person name="Sternberg P.W."/>
            <person name="Mortazavi A."/>
        </authorList>
    </citation>
    <scope>NUCLEOTIDE SEQUENCE [LARGE SCALE GENOMIC DNA]</scope>
    <source>
        <strain evidence="12 13">ALL</strain>
    </source>
</reference>
<dbReference type="GO" id="GO:0043202">
    <property type="term" value="C:lysosomal lumen"/>
    <property type="evidence" value="ECO:0007669"/>
    <property type="project" value="UniProtKB-SubCell"/>
</dbReference>
<evidence type="ECO:0000256" key="5">
    <source>
        <dbReference type="ARBA" id="ARBA00022963"/>
    </source>
</evidence>
<evidence type="ECO:0000256" key="4">
    <source>
        <dbReference type="ARBA" id="ARBA00022801"/>
    </source>
</evidence>
<feature type="active site" description="Charge relay system" evidence="9">
    <location>
        <position position="352"/>
    </location>
</feature>
<evidence type="ECO:0000256" key="7">
    <source>
        <dbReference type="ARBA" id="ARBA00023180"/>
    </source>
</evidence>
<feature type="signal peptide" evidence="10">
    <location>
        <begin position="1"/>
        <end position="20"/>
    </location>
</feature>